<dbReference type="Gene3D" id="3.40.50.1820">
    <property type="entry name" value="alpha/beta hydrolase"/>
    <property type="match status" value="1"/>
</dbReference>
<dbReference type="GO" id="GO:0016787">
    <property type="term" value="F:hydrolase activity"/>
    <property type="evidence" value="ECO:0007669"/>
    <property type="project" value="UniProtKB-KW"/>
</dbReference>
<proteinExistence type="predicted"/>
<dbReference type="Pfam" id="PF08840">
    <property type="entry name" value="BAAT_C"/>
    <property type="match status" value="1"/>
</dbReference>
<gene>
    <name evidence="2" type="ORF">ACFOOT_02055</name>
</gene>
<organism evidence="2 3">
    <name type="scientific">Novosphingobium pokkalii</name>
    <dbReference type="NCBI Taxonomy" id="1770194"/>
    <lineage>
        <taxon>Bacteria</taxon>
        <taxon>Pseudomonadati</taxon>
        <taxon>Pseudomonadota</taxon>
        <taxon>Alphaproteobacteria</taxon>
        <taxon>Sphingomonadales</taxon>
        <taxon>Sphingomonadaceae</taxon>
        <taxon>Novosphingobium</taxon>
    </lineage>
</organism>
<accession>A0ABV7UZX5</accession>
<dbReference type="PANTHER" id="PTHR10824">
    <property type="entry name" value="ACYL-COENZYME A THIOESTERASE-RELATED"/>
    <property type="match status" value="1"/>
</dbReference>
<dbReference type="InterPro" id="IPR014940">
    <property type="entry name" value="BAAT_C"/>
</dbReference>
<feature type="domain" description="BAAT/Acyl-CoA thioester hydrolase C-terminal" evidence="1">
    <location>
        <begin position="138"/>
        <end position="337"/>
    </location>
</feature>
<dbReference type="PANTHER" id="PTHR10824:SF4">
    <property type="entry name" value="ACYL-COENZYME A THIOESTERASE 1-LIKE"/>
    <property type="match status" value="1"/>
</dbReference>
<sequence>MEDGMDRHFRSIIEGWRRVVNEGDVASARAITTGLTLAACLFPSSAVAQQPFRMPPPEVAQPAPGGVRITEDGLVANWYAVSRQGASRAPVVLLLGGSEGGIGAGAGRQAADLVAHGFAVLHLAYFGAPGLPPRLDMVPLEYFDRALVWIKRQPGIDPARIAVVGASKGAEAALLVASRHPELHAVVAGAPSAAVWPGIDFTGRDTGSSWTLRGRPLPYLRYGPAATSMFDGYKTGLATLPEHRDAAIPVTRIKAKVLLVCGRSDTLWPSCPMAEQVQRAIGPKVTILAYEDAGHAVFGPPIQVRAAAYHSLGSLGGTPEGNNGARADAWPKVLAFLGD</sequence>
<dbReference type="Proteomes" id="UP001595683">
    <property type="component" value="Unassembled WGS sequence"/>
</dbReference>
<evidence type="ECO:0000313" key="3">
    <source>
        <dbReference type="Proteomes" id="UP001595683"/>
    </source>
</evidence>
<evidence type="ECO:0000313" key="2">
    <source>
        <dbReference type="EMBL" id="MFC3670197.1"/>
    </source>
</evidence>
<name>A0ABV7UZX5_9SPHN</name>
<keyword evidence="2" id="KW-0378">Hydrolase</keyword>
<dbReference type="SUPFAM" id="SSF53474">
    <property type="entry name" value="alpha/beta-Hydrolases"/>
    <property type="match status" value="1"/>
</dbReference>
<reference evidence="3" key="1">
    <citation type="journal article" date="2019" name="Int. J. Syst. Evol. Microbiol.">
        <title>The Global Catalogue of Microorganisms (GCM) 10K type strain sequencing project: providing services to taxonomists for standard genome sequencing and annotation.</title>
        <authorList>
            <consortium name="The Broad Institute Genomics Platform"/>
            <consortium name="The Broad Institute Genome Sequencing Center for Infectious Disease"/>
            <person name="Wu L."/>
            <person name="Ma J."/>
        </authorList>
    </citation>
    <scope>NUCLEOTIDE SEQUENCE [LARGE SCALE GENOMIC DNA]</scope>
    <source>
        <strain evidence="3">KCTC 42224</strain>
    </source>
</reference>
<comment type="caution">
    <text evidence="2">The sequence shown here is derived from an EMBL/GenBank/DDBJ whole genome shotgun (WGS) entry which is preliminary data.</text>
</comment>
<protein>
    <submittedName>
        <fullName evidence="2">Acyl-CoA thioester hydrolase/BAAT C-terminal domain-containing protein</fullName>
    </submittedName>
</protein>
<dbReference type="EMBL" id="JBHRYE010000004">
    <property type="protein sequence ID" value="MFC3670197.1"/>
    <property type="molecule type" value="Genomic_DNA"/>
</dbReference>
<dbReference type="InterPro" id="IPR029058">
    <property type="entry name" value="AB_hydrolase_fold"/>
</dbReference>
<keyword evidence="3" id="KW-1185">Reference proteome</keyword>
<dbReference type="RefSeq" id="WP_191326054.1">
    <property type="nucleotide sequence ID" value="NZ_BMZP01000028.1"/>
</dbReference>
<evidence type="ECO:0000259" key="1">
    <source>
        <dbReference type="Pfam" id="PF08840"/>
    </source>
</evidence>